<dbReference type="Proteomes" id="UP000241118">
    <property type="component" value="Unassembled WGS sequence"/>
</dbReference>
<dbReference type="InterPro" id="IPR019734">
    <property type="entry name" value="TPR_rpt"/>
</dbReference>
<accession>A0A2P8I499</accession>
<dbReference type="PRINTS" id="PR00364">
    <property type="entry name" value="DISEASERSIST"/>
</dbReference>
<gene>
    <name evidence="1" type="ORF">B0I31_10978</name>
</gene>
<sequence>MTTSKGQQPGREREIEVGFQIHNSASGTDGSVVQAGVVDGGLHLHLPSPSLAWVVPRQLPAVPWTFTGRAVELAELDRALDYNLDDEHEDLDAPTLMISAIGGAGGIGKTWFAVRWATRRAERFPDGQLFVDLHGFSPTEQPLQPAVAVRGFLDALGVDHSRIPADPEAQAALYRSIVVDRRMLILLDNAASAEQVEPLLPGGGACTVVITSRRTLTSLLVRHNVRHVTLDVLTDVEAHTLLRRRLGKARIAAEPHAVTRLIAFCRGFPLALSILAARAHARPDLQLIELAAELGEQGVEALDDESDPSASLSAVLSASFSALTAGHKQAFGLLGIAPGPDIDLYAAASLTGLSQERVTQVLRALIEASMLHRDANGRYSMHDLVRSFATMSARHHTSSELRHAALRRVVDFYLHTAASANRLTSPHFLNDVQLDAPADGCRPRLLPDLPTALTWLDREHQCLRAARHIASVNGWHQAVWQFAGFLDDFHFRRGHRQDRLVAWQAAMTAAEHLGDPAVQSLVHTLLGDACAALDRHDEAMGHLERGLALAERHGNLAIQSRAHLGICWALSYRGEHRQALVHAARAVELAQEVDDPVRVADAQGELGWNAARLGDFERGRDACQAALVLHRIHDHHDGEAHDLDSLGYIDHHTGRHHEAISHYRQALDRYGELGHHWAASTTLERLGHPHIALGQHHHARAAWQKALDLYREQGRSSDAERVQRQLDELDHVLSV</sequence>
<proteinExistence type="predicted"/>
<dbReference type="GO" id="GO:0043531">
    <property type="term" value="F:ADP binding"/>
    <property type="evidence" value="ECO:0007669"/>
    <property type="project" value="InterPro"/>
</dbReference>
<dbReference type="Gene3D" id="1.10.10.10">
    <property type="entry name" value="Winged helix-like DNA-binding domain superfamily/Winged helix DNA-binding domain"/>
    <property type="match status" value="1"/>
</dbReference>
<dbReference type="SUPFAM" id="SSF48452">
    <property type="entry name" value="TPR-like"/>
    <property type="match status" value="2"/>
</dbReference>
<dbReference type="SUPFAM" id="SSF52540">
    <property type="entry name" value="P-loop containing nucleoside triphosphate hydrolases"/>
    <property type="match status" value="1"/>
</dbReference>
<dbReference type="RefSeq" id="WP_245950413.1">
    <property type="nucleotide sequence ID" value="NZ_PYAX01000009.1"/>
</dbReference>
<protein>
    <submittedName>
        <fullName evidence="1">NB-ARC domain-containing protein</fullName>
    </submittedName>
</protein>
<dbReference type="PANTHER" id="PTHR47691">
    <property type="entry name" value="REGULATOR-RELATED"/>
    <property type="match status" value="1"/>
</dbReference>
<dbReference type="Gene3D" id="3.40.50.300">
    <property type="entry name" value="P-loop containing nucleotide triphosphate hydrolases"/>
    <property type="match status" value="1"/>
</dbReference>
<dbReference type="Gene3D" id="1.25.40.10">
    <property type="entry name" value="Tetratricopeptide repeat domain"/>
    <property type="match status" value="2"/>
</dbReference>
<evidence type="ECO:0000313" key="1">
    <source>
        <dbReference type="EMBL" id="PSL53288.1"/>
    </source>
</evidence>
<dbReference type="InterPro" id="IPR011990">
    <property type="entry name" value="TPR-like_helical_dom_sf"/>
</dbReference>
<dbReference type="EMBL" id="PYAX01000009">
    <property type="protein sequence ID" value="PSL53288.1"/>
    <property type="molecule type" value="Genomic_DNA"/>
</dbReference>
<name>A0A2P8I499_SACCR</name>
<comment type="caution">
    <text evidence="1">The sequence shown here is derived from an EMBL/GenBank/DDBJ whole genome shotgun (WGS) entry which is preliminary data.</text>
</comment>
<reference evidence="1 2" key="1">
    <citation type="submission" date="2018-03" db="EMBL/GenBank/DDBJ databases">
        <title>Genomic Encyclopedia of Type Strains, Phase III (KMG-III): the genomes of soil and plant-associated and newly described type strains.</title>
        <authorList>
            <person name="Whitman W."/>
        </authorList>
    </citation>
    <scope>NUCLEOTIDE SEQUENCE [LARGE SCALE GENOMIC DNA]</scope>
    <source>
        <strain evidence="1 2">CGMCC 4.7097</strain>
    </source>
</reference>
<dbReference type="AlphaFoldDB" id="A0A2P8I499"/>
<keyword evidence="2" id="KW-1185">Reference proteome</keyword>
<evidence type="ECO:0000313" key="2">
    <source>
        <dbReference type="Proteomes" id="UP000241118"/>
    </source>
</evidence>
<dbReference type="SMART" id="SM00028">
    <property type="entry name" value="TPR"/>
    <property type="match status" value="5"/>
</dbReference>
<dbReference type="PANTHER" id="PTHR47691:SF3">
    <property type="entry name" value="HTH-TYPE TRANSCRIPTIONAL REGULATOR RV0890C-RELATED"/>
    <property type="match status" value="1"/>
</dbReference>
<organism evidence="1 2">
    <name type="scientific">Saccharothrix carnea</name>
    <dbReference type="NCBI Taxonomy" id="1280637"/>
    <lineage>
        <taxon>Bacteria</taxon>
        <taxon>Bacillati</taxon>
        <taxon>Actinomycetota</taxon>
        <taxon>Actinomycetes</taxon>
        <taxon>Pseudonocardiales</taxon>
        <taxon>Pseudonocardiaceae</taxon>
        <taxon>Saccharothrix</taxon>
    </lineage>
</organism>
<dbReference type="Pfam" id="PF13424">
    <property type="entry name" value="TPR_12"/>
    <property type="match status" value="1"/>
</dbReference>
<dbReference type="InterPro" id="IPR027417">
    <property type="entry name" value="P-loop_NTPase"/>
</dbReference>
<dbReference type="InterPro" id="IPR036388">
    <property type="entry name" value="WH-like_DNA-bd_sf"/>
</dbReference>